<reference evidence="1 2" key="1">
    <citation type="journal article" date="2024" name="Curr. Microbiol.">
        <title>Luteibacter sahnii sp. nov., A Novel Yellow-Colored Xanthomonadin Pigment Producing Probiotic Bacterium from Healthy Rice Seed Microbiome.</title>
        <authorList>
            <person name="Jaiswal G."/>
            <person name="Rana R."/>
            <person name="Nayak P.K."/>
            <person name="Chouhan R."/>
            <person name="Gandhi S.G."/>
            <person name="Patel H.K."/>
            <person name="Patil P.B."/>
        </authorList>
    </citation>
    <scope>NUCLEOTIDE SEQUENCE [LARGE SCALE GENOMIC DNA]</scope>
    <source>
        <strain evidence="1 2">PPL201</strain>
    </source>
</reference>
<name>A0ABT6BC81_9GAMM</name>
<evidence type="ECO:0000313" key="1">
    <source>
        <dbReference type="EMBL" id="MDF4025740.1"/>
    </source>
</evidence>
<dbReference type="EMBL" id="JARJJS010000003">
    <property type="protein sequence ID" value="MDF4025740.1"/>
    <property type="molecule type" value="Genomic_DNA"/>
</dbReference>
<proteinExistence type="predicted"/>
<protein>
    <submittedName>
        <fullName evidence="1">Uncharacterized protein</fullName>
    </submittedName>
</protein>
<comment type="caution">
    <text evidence="1">The sequence shown here is derived from an EMBL/GenBank/DDBJ whole genome shotgun (WGS) entry which is preliminary data.</text>
</comment>
<accession>A0ABT6BC81</accession>
<dbReference type="Proteomes" id="UP001528850">
    <property type="component" value="Unassembled WGS sequence"/>
</dbReference>
<gene>
    <name evidence="1" type="ORF">P3W24_12255</name>
</gene>
<organism evidence="1 2">
    <name type="scientific">Luteibacter sahnii</name>
    <dbReference type="NCBI Taxonomy" id="3021977"/>
    <lineage>
        <taxon>Bacteria</taxon>
        <taxon>Pseudomonadati</taxon>
        <taxon>Pseudomonadota</taxon>
        <taxon>Gammaproteobacteria</taxon>
        <taxon>Lysobacterales</taxon>
        <taxon>Rhodanobacteraceae</taxon>
        <taxon>Luteibacter</taxon>
    </lineage>
</organism>
<keyword evidence="2" id="KW-1185">Reference proteome</keyword>
<evidence type="ECO:0000313" key="2">
    <source>
        <dbReference type="Proteomes" id="UP001528850"/>
    </source>
</evidence>
<sequence length="71" mass="7849">MAAYRLADHGLLRLGLFRSSASAANGRREGLSVLEGVVLERLLAAVFQDSELGRWFASRYPQAWAMLQGQL</sequence>